<dbReference type="InterPro" id="IPR042185">
    <property type="entry name" value="Serpin_sf_2"/>
</dbReference>
<dbReference type="OrthoDB" id="1063785at2759"/>
<dbReference type="Gene3D" id="2.30.39.10">
    <property type="entry name" value="Alpha-1-antitrypsin, domain 1"/>
    <property type="match status" value="1"/>
</dbReference>
<feature type="domain" description="Serpin" evidence="2">
    <location>
        <begin position="252"/>
        <end position="352"/>
    </location>
</feature>
<proteinExistence type="predicted"/>
<accession>A0A835H2H0</accession>
<keyword evidence="4" id="KW-1185">Reference proteome</keyword>
<dbReference type="Proteomes" id="UP000631114">
    <property type="component" value="Unassembled WGS sequence"/>
</dbReference>
<sequence length="434" mass="49264">MRATHLGCLEVLVEVLTEHYGVPIDDYGQEKLWKTQKQLMPRKRKNHEDACIKFVQLWKEKHETGQWLEIDSAETMSNPSDVSSMIAPGTVISIEAKKQNESGELWHESNAEKRPPLDTQIPPGSQEYFQGQYQHPMYPQWPIHPHGAPPIFQPYPMHSMPYYQNYPGIGPFFQPPYPPMDDPRQTLVSGICAKSGANVQSRRGIRSANVMYLKDLALGEAKNKNFVFSPMSVQLLPATGEDHDGFLSKWIQKVTNALMPSKGYLIWQMAQLNEHWSGQNVKMDIKDSQFYLLEGDSVEVPYVTSATTQLINTFEGLKVLRIPFRFKTLSMYILLPNNGDKLWSLIERVDSDPWFLKRCLCPNTDAVNSNAFFDELKTEEANEVEAPDATAIAVESTSVPEPHVDEVDFVKSTFVMLDSFGEVVDVLEANYISS</sequence>
<evidence type="ECO:0000313" key="4">
    <source>
        <dbReference type="Proteomes" id="UP000631114"/>
    </source>
</evidence>
<feature type="compositionally biased region" description="Basic and acidic residues" evidence="1">
    <location>
        <begin position="100"/>
        <end position="116"/>
    </location>
</feature>
<name>A0A835H2H0_9MAGN</name>
<dbReference type="InterPro" id="IPR023796">
    <property type="entry name" value="Serpin_dom"/>
</dbReference>
<gene>
    <name evidence="3" type="ORF">IFM89_012574</name>
</gene>
<evidence type="ECO:0000313" key="3">
    <source>
        <dbReference type="EMBL" id="KAF9592145.1"/>
    </source>
</evidence>
<dbReference type="InterPro" id="IPR036186">
    <property type="entry name" value="Serpin_sf"/>
</dbReference>
<dbReference type="SUPFAM" id="SSF56574">
    <property type="entry name" value="Serpins"/>
    <property type="match status" value="1"/>
</dbReference>
<comment type="caution">
    <text evidence="3">The sequence shown here is derived from an EMBL/GenBank/DDBJ whole genome shotgun (WGS) entry which is preliminary data.</text>
</comment>
<organism evidence="3 4">
    <name type="scientific">Coptis chinensis</name>
    <dbReference type="NCBI Taxonomy" id="261450"/>
    <lineage>
        <taxon>Eukaryota</taxon>
        <taxon>Viridiplantae</taxon>
        <taxon>Streptophyta</taxon>
        <taxon>Embryophyta</taxon>
        <taxon>Tracheophyta</taxon>
        <taxon>Spermatophyta</taxon>
        <taxon>Magnoliopsida</taxon>
        <taxon>Ranunculales</taxon>
        <taxon>Ranunculaceae</taxon>
        <taxon>Coptidoideae</taxon>
        <taxon>Coptis</taxon>
    </lineage>
</organism>
<dbReference type="AlphaFoldDB" id="A0A835H2H0"/>
<feature type="region of interest" description="Disordered" evidence="1">
    <location>
        <begin position="100"/>
        <end position="125"/>
    </location>
</feature>
<evidence type="ECO:0000259" key="2">
    <source>
        <dbReference type="Pfam" id="PF00079"/>
    </source>
</evidence>
<evidence type="ECO:0000256" key="1">
    <source>
        <dbReference type="SAM" id="MobiDB-lite"/>
    </source>
</evidence>
<protein>
    <recommendedName>
        <fullName evidence="2">Serpin domain-containing protein</fullName>
    </recommendedName>
</protein>
<reference evidence="3 4" key="1">
    <citation type="submission" date="2020-10" db="EMBL/GenBank/DDBJ databases">
        <title>The Coptis chinensis genome and diversification of protoberbering-type alkaloids.</title>
        <authorList>
            <person name="Wang B."/>
            <person name="Shu S."/>
            <person name="Song C."/>
            <person name="Liu Y."/>
        </authorList>
    </citation>
    <scope>NUCLEOTIDE SEQUENCE [LARGE SCALE GENOMIC DNA]</scope>
    <source>
        <strain evidence="3">HL-2020</strain>
        <tissue evidence="3">Leaf</tissue>
    </source>
</reference>
<dbReference type="Pfam" id="PF00079">
    <property type="entry name" value="Serpin"/>
    <property type="match status" value="1"/>
</dbReference>
<dbReference type="EMBL" id="JADFTS010000008">
    <property type="protein sequence ID" value="KAF9592145.1"/>
    <property type="molecule type" value="Genomic_DNA"/>
</dbReference>